<dbReference type="InterPro" id="IPR029052">
    <property type="entry name" value="Metallo-depent_PP-like"/>
</dbReference>
<evidence type="ECO:0000313" key="6">
    <source>
        <dbReference type="Proteomes" id="UP000000641"/>
    </source>
</evidence>
<dbReference type="Proteomes" id="UP000000641">
    <property type="component" value="Chromosome"/>
</dbReference>
<dbReference type="Gene3D" id="3.60.21.10">
    <property type="match status" value="1"/>
</dbReference>
<dbReference type="PANTHER" id="PTHR30337">
    <property type="entry name" value="COMPONENT OF ATP-DEPENDENT DSDNA EXONUCLEASE"/>
    <property type="match status" value="1"/>
</dbReference>
<dbReference type="GO" id="GO:0004527">
    <property type="term" value="F:exonuclease activity"/>
    <property type="evidence" value="ECO:0007669"/>
    <property type="project" value="UniProtKB-KW"/>
</dbReference>
<dbReference type="KEGG" id="tpe:Tpen_1573"/>
<keyword evidence="2" id="KW-0378">Hydrolase</keyword>
<dbReference type="CDD" id="cd00840">
    <property type="entry name" value="MPP_Mre11_N"/>
    <property type="match status" value="1"/>
</dbReference>
<dbReference type="InterPro" id="IPR004843">
    <property type="entry name" value="Calcineurin-like_PHP"/>
</dbReference>
<proteinExistence type="predicted"/>
<dbReference type="PANTHER" id="PTHR30337:SF0">
    <property type="entry name" value="NUCLEASE SBCCD SUBUNIT D"/>
    <property type="match status" value="1"/>
</dbReference>
<dbReference type="AlphaFoldDB" id="A1S0I8"/>
<evidence type="ECO:0000256" key="1">
    <source>
        <dbReference type="ARBA" id="ARBA00022722"/>
    </source>
</evidence>
<dbReference type="GeneID" id="4600559"/>
<name>A1S0I8_THEPD</name>
<dbReference type="RefSeq" id="WP_011753233.1">
    <property type="nucleotide sequence ID" value="NC_008698.1"/>
</dbReference>
<dbReference type="HOGENOM" id="CLU_026621_5_2_2"/>
<evidence type="ECO:0000259" key="4">
    <source>
        <dbReference type="Pfam" id="PF00149"/>
    </source>
</evidence>
<reference evidence="6" key="1">
    <citation type="journal article" date="2008" name="J. Bacteriol.">
        <title>Genome sequence of Thermofilum pendens reveals an exceptional loss of biosynthetic pathways without genome reduction.</title>
        <authorList>
            <person name="Anderson I."/>
            <person name="Rodriguez J."/>
            <person name="Susanti D."/>
            <person name="Porat I."/>
            <person name="Reich C."/>
            <person name="Ulrich L.E."/>
            <person name="Elkins J.G."/>
            <person name="Mavromatis K."/>
            <person name="Lykidis A."/>
            <person name="Kim E."/>
            <person name="Thompson L.S."/>
            <person name="Nolan M."/>
            <person name="Land M."/>
            <person name="Copeland A."/>
            <person name="Lapidus A."/>
            <person name="Lucas S."/>
            <person name="Detter C."/>
            <person name="Zhulin I.B."/>
            <person name="Olsen G.J."/>
            <person name="Whitman W."/>
            <person name="Mukhopadhyay B."/>
            <person name="Bristow J."/>
            <person name="Kyrpides N."/>
        </authorList>
    </citation>
    <scope>NUCLEOTIDE SEQUENCE [LARGE SCALE GENOMIC DNA]</scope>
    <source>
        <strain evidence="6">DSM 2475 / Hrk 5</strain>
    </source>
</reference>
<organism evidence="5 6">
    <name type="scientific">Thermofilum pendens (strain DSM 2475 / Hrk 5)</name>
    <dbReference type="NCBI Taxonomy" id="368408"/>
    <lineage>
        <taxon>Archaea</taxon>
        <taxon>Thermoproteota</taxon>
        <taxon>Thermoprotei</taxon>
        <taxon>Thermofilales</taxon>
        <taxon>Thermofilaceae</taxon>
        <taxon>Thermofilum</taxon>
    </lineage>
</organism>
<dbReference type="Pfam" id="PF00149">
    <property type="entry name" value="Metallophos"/>
    <property type="match status" value="1"/>
</dbReference>
<sequence length="391" mass="44017">MEVLRIVHTADNHLDPKFTFLGPKVRDRREDFLNAFRRVVDFAVEAKPHLFLVSGDLFDSVNPRNPVRVQVIRAFRRLYSEGVRVYVIAGNHDMPRSLEEGLSPLKEVEASGYARFFEKTSEFEVDHFEVNGFDVAVAGISYNPEVGLDEHPLRKYNARVPREGDIEVVLMHYNFAGVEVPGAWRAPRITREDIPDNCVYAALGHVHSRVTIPLGNGGVAAYPGSTERRSFIEEGDGAKGFLYVKVHGDGRVETEFKEVPTRPIKTVRVQVPPSAEDPVGYVLSSLPPPDPRLLLRVLVEGSIPLARLTRYSRAELLKNAEKRFFHVVVEDSELRCAYAEKPSVAVESKSPIEAFREEVEGRLREAPEEDRIILLKALERGVKALEESGAW</sequence>
<accession>A1S0I8</accession>
<keyword evidence="6" id="KW-1185">Reference proteome</keyword>
<feature type="domain" description="Calcineurin-like phosphoesterase" evidence="4">
    <location>
        <begin position="4"/>
        <end position="207"/>
    </location>
</feature>
<evidence type="ECO:0000313" key="5">
    <source>
        <dbReference type="EMBL" id="ABL78968.1"/>
    </source>
</evidence>
<dbReference type="OrthoDB" id="11638at2157"/>
<protein>
    <submittedName>
        <fullName evidence="5">Metallophosphoesterase</fullName>
    </submittedName>
</protein>
<dbReference type="eggNOG" id="arCOG00397">
    <property type="taxonomic scope" value="Archaea"/>
</dbReference>
<keyword evidence="1" id="KW-0540">Nuclease</keyword>
<dbReference type="EnsemblBacteria" id="ABL78968">
    <property type="protein sequence ID" value="ABL78968"/>
    <property type="gene ID" value="Tpen_1573"/>
</dbReference>
<keyword evidence="3" id="KW-0269">Exonuclease</keyword>
<dbReference type="STRING" id="368408.Tpen_1573"/>
<dbReference type="SUPFAM" id="SSF56300">
    <property type="entry name" value="Metallo-dependent phosphatases"/>
    <property type="match status" value="1"/>
</dbReference>
<dbReference type="EMBL" id="CP000505">
    <property type="protein sequence ID" value="ABL78968.1"/>
    <property type="molecule type" value="Genomic_DNA"/>
</dbReference>
<gene>
    <name evidence="5" type="ordered locus">Tpen_1573</name>
</gene>
<dbReference type="InterPro" id="IPR041796">
    <property type="entry name" value="Mre11_N"/>
</dbReference>
<evidence type="ECO:0000256" key="2">
    <source>
        <dbReference type="ARBA" id="ARBA00022801"/>
    </source>
</evidence>
<dbReference type="InterPro" id="IPR050535">
    <property type="entry name" value="DNA_Repair-Maintenance_Comp"/>
</dbReference>
<evidence type="ECO:0000256" key="3">
    <source>
        <dbReference type="ARBA" id="ARBA00022839"/>
    </source>
</evidence>